<reference evidence="7 8" key="1">
    <citation type="submission" date="2016-10" db="EMBL/GenBank/DDBJ databases">
        <authorList>
            <person name="de Groot N.N."/>
        </authorList>
    </citation>
    <scope>NUCLEOTIDE SEQUENCE [LARGE SCALE GENOMIC DNA]</scope>
    <source>
        <strain evidence="7 8">DSM 9990</strain>
    </source>
</reference>
<dbReference type="Proteomes" id="UP000199611">
    <property type="component" value="Unassembled WGS sequence"/>
</dbReference>
<dbReference type="InterPro" id="IPR016071">
    <property type="entry name" value="Staphylococal_nuclease_OB-fold"/>
</dbReference>
<dbReference type="GO" id="GO:0008270">
    <property type="term" value="F:zinc ion binding"/>
    <property type="evidence" value="ECO:0007669"/>
    <property type="project" value="InterPro"/>
</dbReference>
<dbReference type="InterPro" id="IPR035451">
    <property type="entry name" value="Ada-like_dom_sf"/>
</dbReference>
<dbReference type="GO" id="GO:0004519">
    <property type="term" value="F:endonuclease activity"/>
    <property type="evidence" value="ECO:0007669"/>
    <property type="project" value="UniProtKB-KW"/>
</dbReference>
<proteinExistence type="predicted"/>
<keyword evidence="1" id="KW-0540">Nuclease</keyword>
<evidence type="ECO:0000256" key="5">
    <source>
        <dbReference type="SAM" id="SignalP"/>
    </source>
</evidence>
<evidence type="ECO:0000256" key="2">
    <source>
        <dbReference type="ARBA" id="ARBA00022759"/>
    </source>
</evidence>
<dbReference type="GO" id="GO:0016787">
    <property type="term" value="F:hydrolase activity"/>
    <property type="evidence" value="ECO:0007669"/>
    <property type="project" value="UniProtKB-KW"/>
</dbReference>
<accession>A0A1I4UXE6</accession>
<dbReference type="InterPro" id="IPR004026">
    <property type="entry name" value="Ada_DNA_repair_Zn-bd"/>
</dbReference>
<dbReference type="PROSITE" id="PS50830">
    <property type="entry name" value="TNASE_3"/>
    <property type="match status" value="1"/>
</dbReference>
<dbReference type="SUPFAM" id="SSF57884">
    <property type="entry name" value="Ada DNA repair protein, N-terminal domain (N-Ada 10)"/>
    <property type="match status" value="1"/>
</dbReference>
<dbReference type="SUPFAM" id="SSF50199">
    <property type="entry name" value="Staphylococcal nuclease"/>
    <property type="match status" value="1"/>
</dbReference>
<evidence type="ECO:0000259" key="6">
    <source>
        <dbReference type="PROSITE" id="PS50830"/>
    </source>
</evidence>
<dbReference type="EMBL" id="FOUU01000007">
    <property type="protein sequence ID" value="SFM93433.1"/>
    <property type="molecule type" value="Genomic_DNA"/>
</dbReference>
<dbReference type="InterPro" id="IPR035437">
    <property type="entry name" value="SNase_OB-fold_sf"/>
</dbReference>
<gene>
    <name evidence="7" type="ORF">SAMN05660836_02015</name>
</gene>
<evidence type="ECO:0000256" key="1">
    <source>
        <dbReference type="ARBA" id="ARBA00022722"/>
    </source>
</evidence>
<dbReference type="Gene3D" id="3.40.10.10">
    <property type="entry name" value="DNA Methylphosphotriester Repair Domain"/>
    <property type="match status" value="1"/>
</dbReference>
<feature type="signal peptide" evidence="5">
    <location>
        <begin position="1"/>
        <end position="27"/>
    </location>
</feature>
<dbReference type="Pfam" id="PF00565">
    <property type="entry name" value="SNase"/>
    <property type="match status" value="1"/>
</dbReference>
<dbReference type="PANTHER" id="PTHR12302:SF3">
    <property type="entry name" value="SERINE_THREONINE-PROTEIN KINASE 31"/>
    <property type="match status" value="1"/>
</dbReference>
<evidence type="ECO:0000313" key="8">
    <source>
        <dbReference type="Proteomes" id="UP000199611"/>
    </source>
</evidence>
<keyword evidence="4" id="KW-0010">Activator</keyword>
<evidence type="ECO:0000256" key="4">
    <source>
        <dbReference type="ARBA" id="ARBA00023159"/>
    </source>
</evidence>
<sequence>MVTIKKALACVTTILLWTVLTTSGSTAFDPPGEGRVVAVFDGDTIMLEGGIKVRYLGIDTPEVEHDDNPADCFGPEAARANASMVMGKRVKLRYDPAQLRDRHGRLLAYVYLSDGRCVNEVLIRDGYGWVLRKPEGFQKLLHFLDLQRSAIKQKKGLWGACPVKAEPFYVGNRRSFVFHRPSCPFGRSISPRNAVKFITREDAFNQGFHPCRRCKP</sequence>
<protein>
    <submittedName>
        <fullName evidence="7">Endonuclease YncB, thermonuclease family</fullName>
    </submittedName>
</protein>
<dbReference type="STRING" id="39841.SAMN05660836_02015"/>
<evidence type="ECO:0000313" key="7">
    <source>
        <dbReference type="EMBL" id="SFM93433.1"/>
    </source>
</evidence>
<dbReference type="RefSeq" id="WP_093395486.1">
    <property type="nucleotide sequence ID" value="NZ_FOUU01000007.1"/>
</dbReference>
<keyword evidence="5" id="KW-0732">Signal</keyword>
<dbReference type="PANTHER" id="PTHR12302">
    <property type="entry name" value="EBNA2 BINDING PROTEIN P100"/>
    <property type="match status" value="1"/>
</dbReference>
<name>A0A1I4UXE6_9BACT</name>
<keyword evidence="2 7" id="KW-0255">Endonuclease</keyword>
<keyword evidence="8" id="KW-1185">Reference proteome</keyword>
<feature type="chain" id="PRO_5011504750" evidence="5">
    <location>
        <begin position="28"/>
        <end position="216"/>
    </location>
</feature>
<dbReference type="GO" id="GO:0003677">
    <property type="term" value="F:DNA binding"/>
    <property type="evidence" value="ECO:0007669"/>
    <property type="project" value="InterPro"/>
</dbReference>
<dbReference type="Gene3D" id="2.40.50.90">
    <property type="match status" value="1"/>
</dbReference>
<dbReference type="SMART" id="SM00318">
    <property type="entry name" value="SNc"/>
    <property type="match status" value="1"/>
</dbReference>
<feature type="domain" description="TNase-like" evidence="6">
    <location>
        <begin position="30"/>
        <end position="160"/>
    </location>
</feature>
<dbReference type="AlphaFoldDB" id="A0A1I4UXE6"/>
<dbReference type="GO" id="GO:0006281">
    <property type="term" value="P:DNA repair"/>
    <property type="evidence" value="ECO:0007669"/>
    <property type="project" value="InterPro"/>
</dbReference>
<keyword evidence="3" id="KW-0378">Hydrolase</keyword>
<dbReference type="Pfam" id="PF02805">
    <property type="entry name" value="Ada_Zn_binding"/>
    <property type="match status" value="1"/>
</dbReference>
<evidence type="ECO:0000256" key="3">
    <source>
        <dbReference type="ARBA" id="ARBA00022801"/>
    </source>
</evidence>
<dbReference type="OrthoDB" id="4376109at2"/>
<dbReference type="GO" id="GO:0006355">
    <property type="term" value="P:regulation of DNA-templated transcription"/>
    <property type="evidence" value="ECO:0007669"/>
    <property type="project" value="InterPro"/>
</dbReference>
<organism evidence="7 8">
    <name type="scientific">Thermodesulforhabdus norvegica</name>
    <dbReference type="NCBI Taxonomy" id="39841"/>
    <lineage>
        <taxon>Bacteria</taxon>
        <taxon>Pseudomonadati</taxon>
        <taxon>Thermodesulfobacteriota</taxon>
        <taxon>Syntrophobacteria</taxon>
        <taxon>Syntrophobacterales</taxon>
        <taxon>Thermodesulforhabdaceae</taxon>
        <taxon>Thermodesulforhabdus</taxon>
    </lineage>
</organism>
<dbReference type="GO" id="GO:0008168">
    <property type="term" value="F:methyltransferase activity"/>
    <property type="evidence" value="ECO:0007669"/>
    <property type="project" value="InterPro"/>
</dbReference>